<proteinExistence type="predicted"/>
<sequence>MNIELIEKTYQEVAKSLGWAVDKRISLAVTNFYLTRNQSFPAAEHEETSKVIKKAESWFSPLQYHMHHIAAAYLTLEPEPAEKGLKILNEKQRKLNEAGFRKSSYTYLAALVMEEEQEAVQAKALYEAMRSRHKFLTSSEDVPYALLLGRQGGAVEERAATMNTYFKELREHGFYMGNELQWLSQVMTFRSAVYDPQVVGRVLAIKAFFQNEKVKIRGIQYPLLGFLAVAEADGKTLQKIVEDTRELEKTKLFKWYKDFALSTAVLYAMRDAVADQDLAHVAFSGSLEMLMQAQQAAMMASINTSISVSANNSY</sequence>
<gene>
    <name evidence="1" type="ORF">QWY14_16010</name>
</gene>
<dbReference type="Pfam" id="PF13170">
    <property type="entry name" value="DUF4003"/>
    <property type="match status" value="1"/>
</dbReference>
<accession>A0ABT8N5Z2</accession>
<evidence type="ECO:0000313" key="2">
    <source>
        <dbReference type="Proteomes" id="UP001172055"/>
    </source>
</evidence>
<name>A0ABT8N5Z2_9BACL</name>
<keyword evidence="2" id="KW-1185">Reference proteome</keyword>
<reference evidence="1 2" key="1">
    <citation type="submission" date="2023-06" db="EMBL/GenBank/DDBJ databases">
        <title>Novel species in genus Planococcus.</title>
        <authorList>
            <person name="Ning S."/>
        </authorList>
    </citation>
    <scope>NUCLEOTIDE SEQUENCE [LARGE SCALE GENOMIC DNA]</scope>
    <source>
        <strain evidence="1 2">N028</strain>
    </source>
</reference>
<comment type="caution">
    <text evidence="1">The sequence shown here is derived from an EMBL/GenBank/DDBJ whole genome shotgun (WGS) entry which is preliminary data.</text>
</comment>
<dbReference type="InterPro" id="IPR025062">
    <property type="entry name" value="DUF4003"/>
</dbReference>
<dbReference type="Proteomes" id="UP001172055">
    <property type="component" value="Unassembled WGS sequence"/>
</dbReference>
<dbReference type="RefSeq" id="WP_301724789.1">
    <property type="nucleotide sequence ID" value="NZ_JAUJWV010000003.1"/>
</dbReference>
<protein>
    <submittedName>
        <fullName evidence="1">DUF4003 family protein</fullName>
    </submittedName>
</protein>
<evidence type="ECO:0000313" key="1">
    <source>
        <dbReference type="EMBL" id="MDN7243310.1"/>
    </source>
</evidence>
<organism evidence="1 2">
    <name type="scientific">Planococcus shixiaomingii</name>
    <dbReference type="NCBI Taxonomy" id="3058393"/>
    <lineage>
        <taxon>Bacteria</taxon>
        <taxon>Bacillati</taxon>
        <taxon>Bacillota</taxon>
        <taxon>Bacilli</taxon>
        <taxon>Bacillales</taxon>
        <taxon>Caryophanaceae</taxon>
        <taxon>Planococcus</taxon>
    </lineage>
</organism>
<dbReference type="EMBL" id="JAUJWV010000003">
    <property type="protein sequence ID" value="MDN7243310.1"/>
    <property type="molecule type" value="Genomic_DNA"/>
</dbReference>